<reference evidence="1" key="2">
    <citation type="submission" date="2023-05" db="EMBL/GenBank/DDBJ databases">
        <authorList>
            <consortium name="Lawrence Berkeley National Laboratory"/>
            <person name="Steindorff A."/>
            <person name="Hensen N."/>
            <person name="Bonometti L."/>
            <person name="Westerberg I."/>
            <person name="Brannstrom I.O."/>
            <person name="Guillou S."/>
            <person name="Cros-Aarteil S."/>
            <person name="Calhoun S."/>
            <person name="Haridas S."/>
            <person name="Kuo A."/>
            <person name="Mondo S."/>
            <person name="Pangilinan J."/>
            <person name="Riley R."/>
            <person name="Labutti K."/>
            <person name="Andreopoulos B."/>
            <person name="Lipzen A."/>
            <person name="Chen C."/>
            <person name="Yanf M."/>
            <person name="Daum C."/>
            <person name="Ng V."/>
            <person name="Clum A."/>
            <person name="Ohm R."/>
            <person name="Martin F."/>
            <person name="Silar P."/>
            <person name="Natvig D."/>
            <person name="Lalanne C."/>
            <person name="Gautier V."/>
            <person name="Ament-Velasquez S.L."/>
            <person name="Kruys A."/>
            <person name="Hutchinson M.I."/>
            <person name="Powell A.J."/>
            <person name="Barry K."/>
            <person name="Miller A.N."/>
            <person name="Grigoriev I.V."/>
            <person name="Debuchy R."/>
            <person name="Gladieux P."/>
            <person name="Thoren M.H."/>
            <person name="Johannesson H."/>
        </authorList>
    </citation>
    <scope>NUCLEOTIDE SEQUENCE</scope>
    <source>
        <strain evidence="1">CBS 508.74</strain>
    </source>
</reference>
<keyword evidence="2" id="KW-1185">Reference proteome</keyword>
<dbReference type="Proteomes" id="UP001302812">
    <property type="component" value="Unassembled WGS sequence"/>
</dbReference>
<protein>
    <submittedName>
        <fullName evidence="1">Uncharacterized protein</fullName>
    </submittedName>
</protein>
<sequence length="68" mass="7159">MKSFSMNKVLGSIKRRPTFAGSEETSADPGSGTPEAIAERCVRQFCQSVGSATVCVAVHSNVGLLKKT</sequence>
<name>A0AAN6YXR2_9PEZI</name>
<reference evidence="1" key="1">
    <citation type="journal article" date="2023" name="Mol. Phylogenet. Evol.">
        <title>Genome-scale phylogeny and comparative genomics of the fungal order Sordariales.</title>
        <authorList>
            <person name="Hensen N."/>
            <person name="Bonometti L."/>
            <person name="Westerberg I."/>
            <person name="Brannstrom I.O."/>
            <person name="Guillou S."/>
            <person name="Cros-Aarteil S."/>
            <person name="Calhoun S."/>
            <person name="Haridas S."/>
            <person name="Kuo A."/>
            <person name="Mondo S."/>
            <person name="Pangilinan J."/>
            <person name="Riley R."/>
            <person name="LaButti K."/>
            <person name="Andreopoulos B."/>
            <person name="Lipzen A."/>
            <person name="Chen C."/>
            <person name="Yan M."/>
            <person name="Daum C."/>
            <person name="Ng V."/>
            <person name="Clum A."/>
            <person name="Steindorff A."/>
            <person name="Ohm R.A."/>
            <person name="Martin F."/>
            <person name="Silar P."/>
            <person name="Natvig D.O."/>
            <person name="Lalanne C."/>
            <person name="Gautier V."/>
            <person name="Ament-Velasquez S.L."/>
            <person name="Kruys A."/>
            <person name="Hutchinson M.I."/>
            <person name="Powell A.J."/>
            <person name="Barry K."/>
            <person name="Miller A.N."/>
            <person name="Grigoriev I.V."/>
            <person name="Debuchy R."/>
            <person name="Gladieux P."/>
            <person name="Hiltunen Thoren M."/>
            <person name="Johannesson H."/>
        </authorList>
    </citation>
    <scope>NUCLEOTIDE SEQUENCE</scope>
    <source>
        <strain evidence="1">CBS 508.74</strain>
    </source>
</reference>
<dbReference type="AlphaFoldDB" id="A0AAN6YXR2"/>
<gene>
    <name evidence="1" type="ORF">N656DRAFT_773811</name>
</gene>
<organism evidence="1 2">
    <name type="scientific">Canariomyces notabilis</name>
    <dbReference type="NCBI Taxonomy" id="2074819"/>
    <lineage>
        <taxon>Eukaryota</taxon>
        <taxon>Fungi</taxon>
        <taxon>Dikarya</taxon>
        <taxon>Ascomycota</taxon>
        <taxon>Pezizomycotina</taxon>
        <taxon>Sordariomycetes</taxon>
        <taxon>Sordariomycetidae</taxon>
        <taxon>Sordariales</taxon>
        <taxon>Chaetomiaceae</taxon>
        <taxon>Canariomyces</taxon>
    </lineage>
</organism>
<comment type="caution">
    <text evidence="1">The sequence shown here is derived from an EMBL/GenBank/DDBJ whole genome shotgun (WGS) entry which is preliminary data.</text>
</comment>
<dbReference type="EMBL" id="MU853332">
    <property type="protein sequence ID" value="KAK4117637.1"/>
    <property type="molecule type" value="Genomic_DNA"/>
</dbReference>
<dbReference type="RefSeq" id="XP_064675207.1">
    <property type="nucleotide sequence ID" value="XM_064814136.1"/>
</dbReference>
<dbReference type="GeneID" id="89938261"/>
<accession>A0AAN6YXR2</accession>
<evidence type="ECO:0000313" key="1">
    <source>
        <dbReference type="EMBL" id="KAK4117637.1"/>
    </source>
</evidence>
<evidence type="ECO:0000313" key="2">
    <source>
        <dbReference type="Proteomes" id="UP001302812"/>
    </source>
</evidence>
<proteinExistence type="predicted"/>